<dbReference type="EMBL" id="FP929052">
    <property type="protein sequence ID" value="CBL17701.1"/>
    <property type="molecule type" value="Genomic_DNA"/>
</dbReference>
<evidence type="ECO:0000259" key="1">
    <source>
        <dbReference type="Pfam" id="PF01636"/>
    </source>
</evidence>
<dbReference type="HOGENOM" id="CLU_1260676_0_0_9"/>
<dbReference type="SUPFAM" id="SSF56112">
    <property type="entry name" value="Protein kinase-like (PK-like)"/>
    <property type="match status" value="1"/>
</dbReference>
<organism evidence="2 3">
    <name type="scientific">Ruminococcus champanellensis (strain DSM 18848 / JCM 17042 / KCTC 15320 / 18P13)</name>
    <dbReference type="NCBI Taxonomy" id="213810"/>
    <lineage>
        <taxon>Bacteria</taxon>
        <taxon>Bacillati</taxon>
        <taxon>Bacillota</taxon>
        <taxon>Clostridia</taxon>
        <taxon>Eubacteriales</taxon>
        <taxon>Oscillospiraceae</taxon>
        <taxon>Ruminococcus</taxon>
    </lineage>
</organism>
<evidence type="ECO:0000313" key="3">
    <source>
        <dbReference type="Proteomes" id="UP000007054"/>
    </source>
</evidence>
<dbReference type="PATRIC" id="fig|213810.4.peg.1515"/>
<dbReference type="BioCyc" id="RCHA213810:RUM_RS07865-MONOMER"/>
<keyword evidence="3" id="KW-1185">Reference proteome</keyword>
<reference evidence="2" key="1">
    <citation type="submission" date="2010-03" db="EMBL/GenBank/DDBJ databases">
        <title>The genome sequence of Ruminococcus sp. 18P13.</title>
        <authorList>
            <consortium name="metaHIT consortium -- http://www.metahit.eu/"/>
            <person name="Pajon A."/>
            <person name="Turner K."/>
            <person name="Parkhill J."/>
            <person name="Bernalier A."/>
        </authorList>
    </citation>
    <scope>NUCLEOTIDE SEQUENCE [LARGE SCALE GENOMIC DNA]</scope>
    <source>
        <strain evidence="2">Type strain: 18P13</strain>
    </source>
</reference>
<dbReference type="AlphaFoldDB" id="D4LDK6"/>
<proteinExistence type="predicted"/>
<keyword evidence="2" id="KW-0808">Transferase</keyword>
<dbReference type="Proteomes" id="UP000007054">
    <property type="component" value="Chromosome"/>
</dbReference>
<dbReference type="OrthoDB" id="334783at2"/>
<dbReference type="STRING" id="213810.RUM_16160"/>
<dbReference type="RefSeq" id="WP_015558607.1">
    <property type="nucleotide sequence ID" value="NC_021039.1"/>
</dbReference>
<accession>D4LDK6</accession>
<dbReference type="InterPro" id="IPR002575">
    <property type="entry name" value="Aminoglycoside_PTrfase"/>
</dbReference>
<dbReference type="Gene3D" id="3.90.1200.10">
    <property type="match status" value="1"/>
</dbReference>
<reference evidence="2" key="2">
    <citation type="submission" date="2010-03" db="EMBL/GenBank/DDBJ databases">
        <authorList>
            <person name="Pajon A."/>
        </authorList>
    </citation>
    <scope>NUCLEOTIDE SEQUENCE</scope>
    <source>
        <strain evidence="2">Type strain: 18P13</strain>
    </source>
</reference>
<dbReference type="InterPro" id="IPR011009">
    <property type="entry name" value="Kinase-like_dom_sf"/>
</dbReference>
<protein>
    <submittedName>
        <fullName evidence="2">Phosphotransferase enzyme family</fullName>
    </submittedName>
</protein>
<evidence type="ECO:0000313" key="2">
    <source>
        <dbReference type="EMBL" id="CBL17701.1"/>
    </source>
</evidence>
<dbReference type="KEGG" id="rch:RUM_16160"/>
<dbReference type="Pfam" id="PF01636">
    <property type="entry name" value="APH"/>
    <property type="match status" value="1"/>
</dbReference>
<feature type="domain" description="Aminoglycoside phosphotransferase" evidence="1">
    <location>
        <begin position="1"/>
        <end position="137"/>
    </location>
</feature>
<gene>
    <name evidence="2" type="ordered locus">RUM_16160</name>
</gene>
<sequence length="219" mass="25035">MSWLDGAPLSGCTDLTEEQLHSIHRQVGVVTRKICGIPEHTFGIPLIPESQCSCNSAFVYLLFDWLLQDAEEEHIPIPYIEPDGLRALVKACAEELDTAQAPVLVHTDTWAGNVMVQSGAFAGMVDFAALYYGDFLMSHDFHDFGEKSDPYFLEGFGKTSFDVHERIRIQVYRVWQRLGMVVERGFRKYEDPDLYAWVLPEMEQEVRRLEQMMNQAALK</sequence>
<dbReference type="GeneID" id="83156329"/>
<dbReference type="GO" id="GO:0016740">
    <property type="term" value="F:transferase activity"/>
    <property type="evidence" value="ECO:0007669"/>
    <property type="project" value="UniProtKB-KW"/>
</dbReference>
<name>D4LDK6_RUMC1</name>